<proteinExistence type="predicted"/>
<keyword evidence="3" id="KW-1185">Reference proteome</keyword>
<reference evidence="2" key="1">
    <citation type="submission" date="2021-03" db="EMBL/GenBank/DDBJ databases">
        <authorList>
            <person name="Wang G."/>
        </authorList>
    </citation>
    <scope>NUCLEOTIDE SEQUENCE</scope>
    <source>
        <strain evidence="2">KCTC 12899</strain>
    </source>
</reference>
<comment type="caution">
    <text evidence="2">The sequence shown here is derived from an EMBL/GenBank/DDBJ whole genome shotgun (WGS) entry which is preliminary data.</text>
</comment>
<evidence type="ECO:0000256" key="1">
    <source>
        <dbReference type="SAM" id="MobiDB-lite"/>
    </source>
</evidence>
<protein>
    <submittedName>
        <fullName evidence="2">Uncharacterized protein</fullName>
    </submittedName>
</protein>
<name>A0A8J7QIF4_9BACT</name>
<dbReference type="AlphaFoldDB" id="A0A8J7QIF4"/>
<gene>
    <name evidence="2" type="ORF">J3U88_20725</name>
</gene>
<dbReference type="Proteomes" id="UP000664417">
    <property type="component" value="Unassembled WGS sequence"/>
</dbReference>
<evidence type="ECO:0000313" key="2">
    <source>
        <dbReference type="EMBL" id="MBO1320915.1"/>
    </source>
</evidence>
<dbReference type="EMBL" id="JAFREP010000020">
    <property type="protein sequence ID" value="MBO1320915.1"/>
    <property type="molecule type" value="Genomic_DNA"/>
</dbReference>
<accession>A0A8J7QIF4</accession>
<organism evidence="2 3">
    <name type="scientific">Acanthopleuribacter pedis</name>
    <dbReference type="NCBI Taxonomy" id="442870"/>
    <lineage>
        <taxon>Bacteria</taxon>
        <taxon>Pseudomonadati</taxon>
        <taxon>Acidobacteriota</taxon>
        <taxon>Holophagae</taxon>
        <taxon>Acanthopleuribacterales</taxon>
        <taxon>Acanthopleuribacteraceae</taxon>
        <taxon>Acanthopleuribacter</taxon>
    </lineage>
</organism>
<evidence type="ECO:0000313" key="3">
    <source>
        <dbReference type="Proteomes" id="UP000664417"/>
    </source>
</evidence>
<sequence>MVAIYTLAPYNVGARISHPRSLGGDGLKNVDEKCGRRRTGSVVTLLKKDRYDHDCCLPHRSGTNLKCAGFRLPMKPSSKQHLVKATATSDDSSREARLNQDSPPWAPAFASNGFPTPKTNRMLVFFQPTRNETGRVHTPKNDVIWWRHPKAVMRFFGRLMFRKPMHVTAALHEFQRTARFSNQRAHAALLCGPNN</sequence>
<feature type="region of interest" description="Disordered" evidence="1">
    <location>
        <begin position="78"/>
        <end position="112"/>
    </location>
</feature>
<dbReference type="RefSeq" id="WP_207860890.1">
    <property type="nucleotide sequence ID" value="NZ_JAFREP010000020.1"/>
</dbReference>